<gene>
    <name evidence="3" type="primary">LOC117643743</name>
</gene>
<dbReference type="InterPro" id="IPR036610">
    <property type="entry name" value="PEBP-like_sf"/>
</dbReference>
<protein>
    <submittedName>
        <fullName evidence="3">Uncharacterized protein LOC117643743</fullName>
    </submittedName>
</protein>
<dbReference type="SUPFAM" id="SSF49777">
    <property type="entry name" value="PEBP-like"/>
    <property type="match status" value="1"/>
</dbReference>
<dbReference type="OrthoDB" id="10388491at2759"/>
<evidence type="ECO:0000313" key="3">
    <source>
        <dbReference type="RefSeq" id="XP_034238702.1"/>
    </source>
</evidence>
<dbReference type="Gene3D" id="3.90.280.10">
    <property type="entry name" value="PEBP-like"/>
    <property type="match status" value="1"/>
</dbReference>
<dbReference type="AlphaFoldDB" id="A0A6P8YWY2"/>
<dbReference type="GeneID" id="117643743"/>
<accession>A0A6P8YWY2</accession>
<dbReference type="Proteomes" id="UP000515158">
    <property type="component" value="Unplaced"/>
</dbReference>
<dbReference type="InParanoid" id="A0A6P8YWY2"/>
<reference evidence="3" key="1">
    <citation type="submission" date="2025-08" db="UniProtKB">
        <authorList>
            <consortium name="RefSeq"/>
        </authorList>
    </citation>
    <scope>IDENTIFICATION</scope>
    <source>
        <tissue evidence="3">Total insect</tissue>
    </source>
</reference>
<evidence type="ECO:0000313" key="2">
    <source>
        <dbReference type="Proteomes" id="UP000515158"/>
    </source>
</evidence>
<keyword evidence="2" id="KW-1185">Reference proteome</keyword>
<evidence type="ECO:0000256" key="1">
    <source>
        <dbReference type="SAM" id="MobiDB-lite"/>
    </source>
</evidence>
<organism evidence="3">
    <name type="scientific">Thrips palmi</name>
    <name type="common">Melon thrips</name>
    <dbReference type="NCBI Taxonomy" id="161013"/>
    <lineage>
        <taxon>Eukaryota</taxon>
        <taxon>Metazoa</taxon>
        <taxon>Ecdysozoa</taxon>
        <taxon>Arthropoda</taxon>
        <taxon>Hexapoda</taxon>
        <taxon>Insecta</taxon>
        <taxon>Pterygota</taxon>
        <taxon>Neoptera</taxon>
        <taxon>Paraneoptera</taxon>
        <taxon>Thysanoptera</taxon>
        <taxon>Terebrantia</taxon>
        <taxon>Thripoidea</taxon>
        <taxon>Thripidae</taxon>
        <taxon>Thrips</taxon>
    </lineage>
</organism>
<proteinExistence type="predicted"/>
<feature type="region of interest" description="Disordered" evidence="1">
    <location>
        <begin position="34"/>
        <end position="75"/>
    </location>
</feature>
<feature type="compositionally biased region" description="Low complexity" evidence="1">
    <location>
        <begin position="49"/>
        <end position="65"/>
    </location>
</feature>
<dbReference type="KEGG" id="tpal:117643743"/>
<dbReference type="RefSeq" id="XP_034238702.1">
    <property type="nucleotide sequence ID" value="XM_034382811.1"/>
</dbReference>
<sequence length="339" mass="36851">MTTSHQAATMPCFTKYLEGLVKSVNVFFHERTRTKEAPHPMGALPSAQRKPSSTASSLSLMSASRRSSRKRPRNSLDVTCCTGRRIVGKESRMETSAAASASAPRLAEEAAPGVGVFTEDDFRCPPTIAYPKAREGSLYSMLLVDLKGHNSLHAKSHRLAWVQHNIPGAAFARGDISAGSVCTPYRPPCCRRNSMHVLVLVFEQQRGATLRDVSPVFAEDCLRLSTWLSRFGSTARRMVVCEEFRAHVERSASAAGDSSDSDACSASSVELTTTTVSFHKLESPKRPKTAATAFVFSEQNGWVPVSASSLASSLAERKGRPLESPCVSPKESVKRIKVF</sequence>
<name>A0A6P8YWY2_THRPL</name>